<feature type="transmembrane region" description="Helical" evidence="11">
    <location>
        <begin position="180"/>
        <end position="202"/>
    </location>
</feature>
<evidence type="ECO:0000313" key="15">
    <source>
        <dbReference type="Proteomes" id="UP000035720"/>
    </source>
</evidence>
<dbReference type="FunFam" id="3.40.50.300:FF:001001">
    <property type="entry name" value="Multidrug ABC transporter ATP-binding protein"/>
    <property type="match status" value="1"/>
</dbReference>
<dbReference type="GO" id="GO:0005886">
    <property type="term" value="C:plasma membrane"/>
    <property type="evidence" value="ECO:0007669"/>
    <property type="project" value="UniProtKB-SubCell"/>
</dbReference>
<evidence type="ECO:0000313" key="14">
    <source>
        <dbReference type="EMBL" id="CCI52412.1"/>
    </source>
</evidence>
<dbReference type="Pfam" id="PF00005">
    <property type="entry name" value="ABC_tran"/>
    <property type="match status" value="1"/>
</dbReference>
<dbReference type="EMBL" id="CAJC01000079">
    <property type="protein sequence ID" value="CCI52412.1"/>
    <property type="molecule type" value="Genomic_DNA"/>
</dbReference>
<comment type="caution">
    <text evidence="14">The sequence shown here is derived from an EMBL/GenBank/DDBJ whole genome shotgun (WGS) entry which is preliminary data.</text>
</comment>
<keyword evidence="4" id="KW-0997">Cell inner membrane</keyword>
<feature type="transmembrane region" description="Helical" evidence="11">
    <location>
        <begin position="296"/>
        <end position="314"/>
    </location>
</feature>
<dbReference type="CDD" id="cd07346">
    <property type="entry name" value="ABC_6TM_exporters"/>
    <property type="match status" value="1"/>
</dbReference>
<evidence type="ECO:0000259" key="12">
    <source>
        <dbReference type="PROSITE" id="PS50893"/>
    </source>
</evidence>
<feature type="domain" description="ABC transporter" evidence="12">
    <location>
        <begin position="379"/>
        <end position="613"/>
    </location>
</feature>
<dbReference type="Gene3D" id="1.20.1560.10">
    <property type="entry name" value="ABC transporter type 1, transmembrane domain"/>
    <property type="match status" value="1"/>
</dbReference>
<keyword evidence="6" id="KW-0547">Nucleotide-binding</keyword>
<name>A0A077MC58_9MICO</name>
<feature type="domain" description="ABC transmembrane type-1" evidence="13">
    <location>
        <begin position="69"/>
        <end position="348"/>
    </location>
</feature>
<gene>
    <name evidence="14" type="ORF">BN13_170013</name>
</gene>
<protein>
    <submittedName>
        <fullName evidence="14">Putative ABC transporter</fullName>
    </submittedName>
</protein>
<organism evidence="14 15">
    <name type="scientific">Nostocoides jenkinsii Ben 74</name>
    <dbReference type="NCBI Taxonomy" id="1193518"/>
    <lineage>
        <taxon>Bacteria</taxon>
        <taxon>Bacillati</taxon>
        <taxon>Actinomycetota</taxon>
        <taxon>Actinomycetes</taxon>
        <taxon>Micrococcales</taxon>
        <taxon>Intrasporangiaceae</taxon>
        <taxon>Nostocoides</taxon>
    </lineage>
</organism>
<dbReference type="PANTHER" id="PTHR43394:SF1">
    <property type="entry name" value="ATP-BINDING CASSETTE SUB-FAMILY B MEMBER 10, MITOCHONDRIAL"/>
    <property type="match status" value="1"/>
</dbReference>
<feature type="region of interest" description="Disordered" evidence="10">
    <location>
        <begin position="1"/>
        <end position="41"/>
    </location>
</feature>
<sequence>MTTTAQQPATPGGTPDPASGTRRVRPRHTKPTAAQTDPFQRSLPVAEPRQVLSHARMVLRHHRGELSSVIGLHALAAMAGLALPYLIGRLIDDLMGGATAGEVDRFVLILLAAVIAQTVLMWLARRAAFIFGESVFADLRERFIDRASRLPLPVLERAGTGDLVARTTNDIEALSWAARFGLPAIFVALVTVVITLGASVLVSPLGTLAVLAMVPFALPATTWYLRQARNGYLWERAMWAQLNGVIAENAEAARTIDALALGGARHERLLGSVRESYRAECYTRWLRMWWFAPTEFSYVVQVAAALLWCGWLVHDGSLSVGGATTVILYLRQLIDPLDELMSWLDEIQVAATSLARIIGVEEVPDDRQPTGAAPVGDRLVARDVTFAYRADNPVLHGVSLDLKPGERLAIVGPSGAGKSTLGRLLAGIDAPTSGAVTVGGVPLMELTMDTLRGEVALVTQEHHVFVGTLRDNLLLARPDADDAALRSALESVDAWEWANGLPDGLATEVGSGGHELTHPQSQQLALARLVLADPHTLVLDEATSLLDPRAARHLERSLARVVEGRTVVAIAHRLHTAHDADRVAVVEDGRISELGSHDELLAADGPYAALWHSWRAE</sequence>
<evidence type="ECO:0000256" key="1">
    <source>
        <dbReference type="ARBA" id="ARBA00004651"/>
    </source>
</evidence>
<dbReference type="GO" id="GO:0005524">
    <property type="term" value="F:ATP binding"/>
    <property type="evidence" value="ECO:0007669"/>
    <property type="project" value="UniProtKB-KW"/>
</dbReference>
<evidence type="ECO:0000256" key="9">
    <source>
        <dbReference type="ARBA" id="ARBA00023136"/>
    </source>
</evidence>
<evidence type="ECO:0000256" key="11">
    <source>
        <dbReference type="SAM" id="Phobius"/>
    </source>
</evidence>
<keyword evidence="7" id="KW-0067">ATP-binding</keyword>
<dbReference type="InterPro" id="IPR011527">
    <property type="entry name" value="ABC1_TM_dom"/>
</dbReference>
<comment type="subcellular location">
    <subcellularLocation>
        <location evidence="1">Cell membrane</location>
        <topology evidence="1">Multi-pass membrane protein</topology>
    </subcellularLocation>
</comment>
<dbReference type="PROSITE" id="PS50893">
    <property type="entry name" value="ABC_TRANSPORTER_2"/>
    <property type="match status" value="1"/>
</dbReference>
<keyword evidence="3" id="KW-1003">Cell membrane</keyword>
<keyword evidence="2" id="KW-0813">Transport</keyword>
<dbReference type="InterPro" id="IPR003593">
    <property type="entry name" value="AAA+_ATPase"/>
</dbReference>
<keyword evidence="15" id="KW-1185">Reference proteome</keyword>
<dbReference type="Pfam" id="PF00664">
    <property type="entry name" value="ABC_membrane"/>
    <property type="match status" value="1"/>
</dbReference>
<evidence type="ECO:0000256" key="5">
    <source>
        <dbReference type="ARBA" id="ARBA00022692"/>
    </source>
</evidence>
<keyword evidence="8 11" id="KW-1133">Transmembrane helix</keyword>
<evidence type="ECO:0000256" key="6">
    <source>
        <dbReference type="ARBA" id="ARBA00022741"/>
    </source>
</evidence>
<dbReference type="InterPro" id="IPR036640">
    <property type="entry name" value="ABC1_TM_sf"/>
</dbReference>
<evidence type="ECO:0000256" key="4">
    <source>
        <dbReference type="ARBA" id="ARBA00022519"/>
    </source>
</evidence>
<dbReference type="GO" id="GO:0015421">
    <property type="term" value="F:ABC-type oligopeptide transporter activity"/>
    <property type="evidence" value="ECO:0007669"/>
    <property type="project" value="TreeGrafter"/>
</dbReference>
<keyword evidence="9 11" id="KW-0472">Membrane</keyword>
<dbReference type="GO" id="GO:0016887">
    <property type="term" value="F:ATP hydrolysis activity"/>
    <property type="evidence" value="ECO:0007669"/>
    <property type="project" value="InterPro"/>
</dbReference>
<reference evidence="14 15" key="1">
    <citation type="journal article" date="2013" name="ISME J.">
        <title>A metabolic model for members of the genus Tetrasphaera involved in enhanced biological phosphorus removal.</title>
        <authorList>
            <person name="Kristiansen R."/>
            <person name="Nguyen H.T.T."/>
            <person name="Saunders A.M."/>
            <person name="Nielsen J.L."/>
            <person name="Wimmer R."/>
            <person name="Le V.Q."/>
            <person name="McIlroy S.J."/>
            <person name="Petrovski S."/>
            <person name="Seviour R.J."/>
            <person name="Calteau A."/>
            <person name="Nielsen K.L."/>
            <person name="Nielsen P.H."/>
        </authorList>
    </citation>
    <scope>NUCLEOTIDE SEQUENCE [LARGE SCALE GENOMIC DNA]</scope>
    <source>
        <strain evidence="14 15">Ben 74</strain>
    </source>
</reference>
<dbReference type="InterPro" id="IPR003439">
    <property type="entry name" value="ABC_transporter-like_ATP-bd"/>
</dbReference>
<evidence type="ECO:0000256" key="10">
    <source>
        <dbReference type="SAM" id="MobiDB-lite"/>
    </source>
</evidence>
<proteinExistence type="predicted"/>
<evidence type="ECO:0000256" key="7">
    <source>
        <dbReference type="ARBA" id="ARBA00022840"/>
    </source>
</evidence>
<evidence type="ECO:0000256" key="8">
    <source>
        <dbReference type="ARBA" id="ARBA00022989"/>
    </source>
</evidence>
<dbReference type="Gene3D" id="3.40.50.300">
    <property type="entry name" value="P-loop containing nucleotide triphosphate hydrolases"/>
    <property type="match status" value="1"/>
</dbReference>
<feature type="transmembrane region" description="Helical" evidence="11">
    <location>
        <begin position="66"/>
        <end position="86"/>
    </location>
</feature>
<evidence type="ECO:0000256" key="2">
    <source>
        <dbReference type="ARBA" id="ARBA00022448"/>
    </source>
</evidence>
<dbReference type="InterPro" id="IPR027417">
    <property type="entry name" value="P-loop_NTPase"/>
</dbReference>
<dbReference type="RefSeq" id="WP_321162890.1">
    <property type="nucleotide sequence ID" value="NZ_HF571038.1"/>
</dbReference>
<dbReference type="PROSITE" id="PS50929">
    <property type="entry name" value="ABC_TM1F"/>
    <property type="match status" value="1"/>
</dbReference>
<feature type="transmembrane region" description="Helical" evidence="11">
    <location>
        <begin position="106"/>
        <end position="124"/>
    </location>
</feature>
<dbReference type="SUPFAM" id="SSF52540">
    <property type="entry name" value="P-loop containing nucleoside triphosphate hydrolases"/>
    <property type="match status" value="1"/>
</dbReference>
<feature type="transmembrane region" description="Helical" evidence="11">
    <location>
        <begin position="208"/>
        <end position="226"/>
    </location>
</feature>
<keyword evidence="5 11" id="KW-0812">Transmembrane</keyword>
<dbReference type="AlphaFoldDB" id="A0A077MC58"/>
<evidence type="ECO:0000259" key="13">
    <source>
        <dbReference type="PROSITE" id="PS50929"/>
    </source>
</evidence>
<accession>A0A077MC58</accession>
<dbReference type="SMART" id="SM00382">
    <property type="entry name" value="AAA"/>
    <property type="match status" value="1"/>
</dbReference>
<dbReference type="STRING" id="1193518.BN13_170013"/>
<evidence type="ECO:0000256" key="3">
    <source>
        <dbReference type="ARBA" id="ARBA00022475"/>
    </source>
</evidence>
<dbReference type="SUPFAM" id="SSF90123">
    <property type="entry name" value="ABC transporter transmembrane region"/>
    <property type="match status" value="1"/>
</dbReference>
<dbReference type="Proteomes" id="UP000035720">
    <property type="component" value="Unassembled WGS sequence"/>
</dbReference>
<dbReference type="PANTHER" id="PTHR43394">
    <property type="entry name" value="ATP-DEPENDENT PERMEASE MDL1, MITOCHONDRIAL"/>
    <property type="match status" value="1"/>
</dbReference>
<dbReference type="InterPro" id="IPR039421">
    <property type="entry name" value="Type_1_exporter"/>
</dbReference>